<evidence type="ECO:0000313" key="2">
    <source>
        <dbReference type="EMBL" id="PNX94878.1"/>
    </source>
</evidence>
<evidence type="ECO:0000313" key="3">
    <source>
        <dbReference type="Proteomes" id="UP000236291"/>
    </source>
</evidence>
<gene>
    <name evidence="2" type="ORF">L195_g018059</name>
</gene>
<reference evidence="2 3" key="2">
    <citation type="journal article" date="2017" name="Front. Plant Sci.">
        <title>Gene Classification and Mining of Molecular Markers Useful in Red Clover (Trifolium pratense) Breeding.</title>
        <authorList>
            <person name="Istvanek J."/>
            <person name="Dluhosova J."/>
            <person name="Dluhos P."/>
            <person name="Patkova L."/>
            <person name="Nedelnik J."/>
            <person name="Repkova J."/>
        </authorList>
    </citation>
    <scope>NUCLEOTIDE SEQUENCE [LARGE SCALE GENOMIC DNA]</scope>
    <source>
        <strain evidence="3">cv. Tatra</strain>
        <tissue evidence="2">Young leaves</tissue>
    </source>
</reference>
<comment type="caution">
    <text evidence="2">The sequence shown here is derived from an EMBL/GenBank/DDBJ whole genome shotgun (WGS) entry which is preliminary data.</text>
</comment>
<organism evidence="2 3">
    <name type="scientific">Trifolium pratense</name>
    <name type="common">Red clover</name>
    <dbReference type="NCBI Taxonomy" id="57577"/>
    <lineage>
        <taxon>Eukaryota</taxon>
        <taxon>Viridiplantae</taxon>
        <taxon>Streptophyta</taxon>
        <taxon>Embryophyta</taxon>
        <taxon>Tracheophyta</taxon>
        <taxon>Spermatophyta</taxon>
        <taxon>Magnoliopsida</taxon>
        <taxon>eudicotyledons</taxon>
        <taxon>Gunneridae</taxon>
        <taxon>Pentapetalae</taxon>
        <taxon>rosids</taxon>
        <taxon>fabids</taxon>
        <taxon>Fabales</taxon>
        <taxon>Fabaceae</taxon>
        <taxon>Papilionoideae</taxon>
        <taxon>50 kb inversion clade</taxon>
        <taxon>NPAAA clade</taxon>
        <taxon>Hologalegina</taxon>
        <taxon>IRL clade</taxon>
        <taxon>Trifolieae</taxon>
        <taxon>Trifolium</taxon>
    </lineage>
</organism>
<accession>A0A2K3MVM4</accession>
<dbReference type="AlphaFoldDB" id="A0A2K3MVM4"/>
<dbReference type="Proteomes" id="UP000236291">
    <property type="component" value="Unassembled WGS sequence"/>
</dbReference>
<proteinExistence type="predicted"/>
<name>A0A2K3MVM4_TRIPR</name>
<feature type="region of interest" description="Disordered" evidence="1">
    <location>
        <begin position="25"/>
        <end position="47"/>
    </location>
</feature>
<evidence type="ECO:0000256" key="1">
    <source>
        <dbReference type="SAM" id="MobiDB-lite"/>
    </source>
</evidence>
<dbReference type="EMBL" id="ASHM01012912">
    <property type="protein sequence ID" value="PNX94878.1"/>
    <property type="molecule type" value="Genomic_DNA"/>
</dbReference>
<sequence>MRNLKKWIGLDEEWALRLKMKEKGRRFGDAGGGGLKNGESGHGEKKK</sequence>
<reference evidence="2 3" key="1">
    <citation type="journal article" date="2014" name="Am. J. Bot.">
        <title>Genome assembly and annotation for red clover (Trifolium pratense; Fabaceae).</title>
        <authorList>
            <person name="Istvanek J."/>
            <person name="Jaros M."/>
            <person name="Krenek A."/>
            <person name="Repkova J."/>
        </authorList>
    </citation>
    <scope>NUCLEOTIDE SEQUENCE [LARGE SCALE GENOMIC DNA]</scope>
    <source>
        <strain evidence="3">cv. Tatra</strain>
        <tissue evidence="2">Young leaves</tissue>
    </source>
</reference>
<protein>
    <submittedName>
        <fullName evidence="2">Uncharacterized protein</fullName>
    </submittedName>
</protein>